<keyword evidence="2" id="KW-0812">Transmembrane</keyword>
<feature type="compositionally biased region" description="Pro residues" evidence="1">
    <location>
        <begin position="52"/>
        <end position="74"/>
    </location>
</feature>
<feature type="transmembrane region" description="Helical" evidence="2">
    <location>
        <begin position="444"/>
        <end position="464"/>
    </location>
</feature>
<evidence type="ECO:0000256" key="2">
    <source>
        <dbReference type="SAM" id="Phobius"/>
    </source>
</evidence>
<keyword evidence="2" id="KW-0472">Membrane</keyword>
<dbReference type="EMBL" id="CP147846">
    <property type="protein sequence ID" value="WXG68288.1"/>
    <property type="molecule type" value="Genomic_DNA"/>
</dbReference>
<feature type="transmembrane region" description="Helical" evidence="2">
    <location>
        <begin position="543"/>
        <end position="564"/>
    </location>
</feature>
<feature type="region of interest" description="Disordered" evidence="1">
    <location>
        <begin position="46"/>
        <end position="121"/>
    </location>
</feature>
<protein>
    <submittedName>
        <fullName evidence="3">DUF2339 domain-containing protein</fullName>
    </submittedName>
</protein>
<dbReference type="InterPro" id="IPR019286">
    <property type="entry name" value="DUF2339_TM"/>
</dbReference>
<feature type="transmembrane region" description="Helical" evidence="2">
    <location>
        <begin position="296"/>
        <end position="314"/>
    </location>
</feature>
<gene>
    <name evidence="3" type="ORF">WDS16_24330</name>
</gene>
<dbReference type="Proteomes" id="UP001432000">
    <property type="component" value="Chromosome"/>
</dbReference>
<feature type="transmembrane region" description="Helical" evidence="2">
    <location>
        <begin position="480"/>
        <end position="501"/>
    </location>
</feature>
<sequence>MTTPAIDPRLISGLASQFATLSEQMRRVSGDLGVLQAQIVAPVPRQPVQQHPAPPYPQAHAQPPYPQPAYPQPTHPQQTHPQAQPQQAQPQQPPTPPRAPAVRPRPHAPSRRATSTKKSEPWWQRDGVISRVLAVAGAGVTLIGVVMLLVLAAQAGWFGPELRVGAGAVFSIALVYIGSRIYGKSGGRIGGIATAATGIAGLYLDVVAVTVLYEWLEPVIGLIAAFGIAAAGVALAVSWRSQPMAVLILIGVAICAPVVTGGVTLSLIAFFTATFIASFAAQLGRDWPILSGARTLPVVLVTLFGIAQAENWGASVSEAIPLLIVSAIVATFGIGSSVELLRRNVADVMATAMMAASAIPVLVVGALFEPWTATLVHGLVALGCLLVIAVGTWLPAGAKIVLAVVGSLALLQAVLVPTSVELRPLALLVVAAVLVVAAYRTSSVLAYFVGVAFAALGALGYVVVSPPASITDSRYAVDEFGVVLAGLLLVAVAAGLVYVAAQLKIADKNLQAFWVGAGLVSLYALTSATVALGLVAIGGMTGFVAGHCAATIEWMAVAMALLVLGLRSEKYAHTALLAGLSLTAASVAKLFLFDLVALDGLFRVCAFIVVGLLLLFAGTRYAKVFADRAAS</sequence>
<reference evidence="3 4" key="1">
    <citation type="submission" date="2024-03" db="EMBL/GenBank/DDBJ databases">
        <title>Natural products discovery in diverse microorganisms through a two-stage MS feature dereplication strategy.</title>
        <authorList>
            <person name="Zhang R."/>
        </authorList>
    </citation>
    <scope>NUCLEOTIDE SEQUENCE [LARGE SCALE GENOMIC DNA]</scope>
    <source>
        <strain evidence="3 4">18930</strain>
    </source>
</reference>
<evidence type="ECO:0000256" key="1">
    <source>
        <dbReference type="SAM" id="MobiDB-lite"/>
    </source>
</evidence>
<proteinExistence type="predicted"/>
<dbReference type="RefSeq" id="WP_338888388.1">
    <property type="nucleotide sequence ID" value="NZ_CP147846.1"/>
</dbReference>
<feature type="transmembrane region" description="Helical" evidence="2">
    <location>
        <begin position="513"/>
        <end position="537"/>
    </location>
</feature>
<evidence type="ECO:0000313" key="4">
    <source>
        <dbReference type="Proteomes" id="UP001432000"/>
    </source>
</evidence>
<feature type="transmembrane region" description="Helical" evidence="2">
    <location>
        <begin position="244"/>
        <end position="261"/>
    </location>
</feature>
<feature type="transmembrane region" description="Helical" evidence="2">
    <location>
        <begin position="219"/>
        <end position="237"/>
    </location>
</feature>
<dbReference type="PANTHER" id="PTHR38434:SF1">
    <property type="entry name" value="BLL2549 PROTEIN"/>
    <property type="match status" value="1"/>
</dbReference>
<feature type="transmembrane region" description="Helical" evidence="2">
    <location>
        <begin position="601"/>
        <end position="622"/>
    </location>
</feature>
<dbReference type="Pfam" id="PF10101">
    <property type="entry name" value="DUF2339"/>
    <property type="match status" value="1"/>
</dbReference>
<evidence type="ECO:0000313" key="3">
    <source>
        <dbReference type="EMBL" id="WXG68288.1"/>
    </source>
</evidence>
<feature type="transmembrane region" description="Helical" evidence="2">
    <location>
        <begin position="164"/>
        <end position="182"/>
    </location>
</feature>
<feature type="transmembrane region" description="Helical" evidence="2">
    <location>
        <begin position="576"/>
        <end position="595"/>
    </location>
</feature>
<feature type="transmembrane region" description="Helical" evidence="2">
    <location>
        <begin position="374"/>
        <end position="393"/>
    </location>
</feature>
<organism evidence="3 4">
    <name type="scientific">Rhodococcus sovatensis</name>
    <dbReference type="NCBI Taxonomy" id="1805840"/>
    <lineage>
        <taxon>Bacteria</taxon>
        <taxon>Bacillati</taxon>
        <taxon>Actinomycetota</taxon>
        <taxon>Actinomycetes</taxon>
        <taxon>Mycobacteriales</taxon>
        <taxon>Nocardiaceae</taxon>
        <taxon>Rhodococcus</taxon>
    </lineage>
</organism>
<name>A0ABZ2PMD0_9NOCA</name>
<feature type="transmembrane region" description="Helical" evidence="2">
    <location>
        <begin position="189"/>
        <end position="213"/>
    </location>
</feature>
<accession>A0ABZ2PMD0</accession>
<keyword evidence="2" id="KW-1133">Transmembrane helix</keyword>
<feature type="transmembrane region" description="Helical" evidence="2">
    <location>
        <begin position="320"/>
        <end position="341"/>
    </location>
</feature>
<dbReference type="PANTHER" id="PTHR38434">
    <property type="entry name" value="BLL2549 PROTEIN"/>
    <property type="match status" value="1"/>
</dbReference>
<feature type="compositionally biased region" description="Low complexity" evidence="1">
    <location>
        <begin position="75"/>
        <end position="90"/>
    </location>
</feature>
<feature type="transmembrane region" description="Helical" evidence="2">
    <location>
        <begin position="132"/>
        <end position="158"/>
    </location>
</feature>
<keyword evidence="4" id="KW-1185">Reference proteome</keyword>
<feature type="transmembrane region" description="Helical" evidence="2">
    <location>
        <begin position="422"/>
        <end position="439"/>
    </location>
</feature>
<feature type="transmembrane region" description="Helical" evidence="2">
    <location>
        <begin position="348"/>
        <end position="368"/>
    </location>
</feature>